<keyword evidence="3" id="KW-1185">Reference proteome</keyword>
<dbReference type="GO" id="GO:0016779">
    <property type="term" value="F:nucleotidyltransferase activity"/>
    <property type="evidence" value="ECO:0007669"/>
    <property type="project" value="UniProtKB-KW"/>
</dbReference>
<proteinExistence type="predicted"/>
<protein>
    <submittedName>
        <fullName evidence="2">Putative adenylyltransferase/sulfurtransferase MoeZ</fullName>
    </submittedName>
</protein>
<dbReference type="AlphaFoldDB" id="A0A518BB93"/>
<dbReference type="EMBL" id="CP036279">
    <property type="protein sequence ID" value="QDU64254.1"/>
    <property type="molecule type" value="Genomic_DNA"/>
</dbReference>
<name>A0A518BB93_9BACT</name>
<dbReference type="PROSITE" id="PS50206">
    <property type="entry name" value="RHODANESE_3"/>
    <property type="match status" value="1"/>
</dbReference>
<dbReference type="PANTHER" id="PTHR43031:SF17">
    <property type="entry name" value="SULFURTRANSFERASE YTWF-RELATED"/>
    <property type="match status" value="1"/>
</dbReference>
<dbReference type="Gene3D" id="3.40.250.10">
    <property type="entry name" value="Rhodanese-like domain"/>
    <property type="match status" value="1"/>
</dbReference>
<dbReference type="InterPro" id="IPR036873">
    <property type="entry name" value="Rhodanese-like_dom_sf"/>
</dbReference>
<gene>
    <name evidence="2" type="primary">moeZ_2</name>
    <name evidence="2" type="ORF">Pan216_51430</name>
</gene>
<accession>A0A518BB93</accession>
<dbReference type="InterPro" id="IPR001763">
    <property type="entry name" value="Rhodanese-like_dom"/>
</dbReference>
<reference evidence="2 3" key="1">
    <citation type="submission" date="2019-02" db="EMBL/GenBank/DDBJ databases">
        <title>Deep-cultivation of Planctomycetes and their phenomic and genomic characterization uncovers novel biology.</title>
        <authorList>
            <person name="Wiegand S."/>
            <person name="Jogler M."/>
            <person name="Boedeker C."/>
            <person name="Pinto D."/>
            <person name="Vollmers J."/>
            <person name="Rivas-Marin E."/>
            <person name="Kohn T."/>
            <person name="Peeters S.H."/>
            <person name="Heuer A."/>
            <person name="Rast P."/>
            <person name="Oberbeckmann S."/>
            <person name="Bunk B."/>
            <person name="Jeske O."/>
            <person name="Meyerdierks A."/>
            <person name="Storesund J.E."/>
            <person name="Kallscheuer N."/>
            <person name="Luecker S."/>
            <person name="Lage O.M."/>
            <person name="Pohl T."/>
            <person name="Merkel B.J."/>
            <person name="Hornburger P."/>
            <person name="Mueller R.-W."/>
            <person name="Bruemmer F."/>
            <person name="Labrenz M."/>
            <person name="Spormann A.M."/>
            <person name="Op den Camp H."/>
            <person name="Overmann J."/>
            <person name="Amann R."/>
            <person name="Jetten M.S.M."/>
            <person name="Mascher T."/>
            <person name="Medema M.H."/>
            <person name="Devos D.P."/>
            <person name="Kaster A.-K."/>
            <person name="Ovreas L."/>
            <person name="Rohde M."/>
            <person name="Galperin M.Y."/>
            <person name="Jogler C."/>
        </authorList>
    </citation>
    <scope>NUCLEOTIDE SEQUENCE [LARGE SCALE GENOMIC DNA]</scope>
    <source>
        <strain evidence="2 3">Pan216</strain>
    </source>
</reference>
<dbReference type="Proteomes" id="UP000317093">
    <property type="component" value="Chromosome"/>
</dbReference>
<dbReference type="SUPFAM" id="SSF52821">
    <property type="entry name" value="Rhodanese/Cell cycle control phosphatase"/>
    <property type="match status" value="1"/>
</dbReference>
<sequence length="115" mass="13136">MSDEQRGDWEIEPQFLVDLLDQGDEGIVLLDCREREEYEIARIDGSLLIPMSELQGRVAELEPYADAEITVVCHLGVRSLQVVQWLRQRGFAGSRSLRGGIDRWSREIDSSVPTY</sequence>
<dbReference type="OrthoDB" id="9800872at2"/>
<keyword evidence="2" id="KW-0548">Nucleotidyltransferase</keyword>
<dbReference type="PANTHER" id="PTHR43031">
    <property type="entry name" value="FAD-DEPENDENT OXIDOREDUCTASE"/>
    <property type="match status" value="1"/>
</dbReference>
<dbReference type="Pfam" id="PF00581">
    <property type="entry name" value="Rhodanese"/>
    <property type="match status" value="1"/>
</dbReference>
<dbReference type="InterPro" id="IPR050229">
    <property type="entry name" value="GlpE_sulfurtransferase"/>
</dbReference>
<evidence type="ECO:0000313" key="2">
    <source>
        <dbReference type="EMBL" id="QDU64254.1"/>
    </source>
</evidence>
<dbReference type="SMART" id="SM00450">
    <property type="entry name" value="RHOD"/>
    <property type="match status" value="1"/>
</dbReference>
<keyword evidence="2" id="KW-0808">Transferase</keyword>
<feature type="domain" description="Rhodanese" evidence="1">
    <location>
        <begin position="23"/>
        <end position="113"/>
    </location>
</feature>
<evidence type="ECO:0000259" key="1">
    <source>
        <dbReference type="PROSITE" id="PS50206"/>
    </source>
</evidence>
<evidence type="ECO:0000313" key="3">
    <source>
        <dbReference type="Proteomes" id="UP000317093"/>
    </source>
</evidence>
<dbReference type="KEGG" id="knv:Pan216_51430"/>
<organism evidence="2 3">
    <name type="scientific">Kolteria novifilia</name>
    <dbReference type="NCBI Taxonomy" id="2527975"/>
    <lineage>
        <taxon>Bacteria</taxon>
        <taxon>Pseudomonadati</taxon>
        <taxon>Planctomycetota</taxon>
        <taxon>Planctomycetia</taxon>
        <taxon>Kolteriales</taxon>
        <taxon>Kolteriaceae</taxon>
        <taxon>Kolteria</taxon>
    </lineage>
</organism>